<feature type="region of interest" description="Disordered" evidence="4">
    <location>
        <begin position="1"/>
        <end position="54"/>
    </location>
</feature>
<comment type="caution">
    <text evidence="5">The sequence shown here is derived from an EMBL/GenBank/DDBJ whole genome shotgun (WGS) entry which is preliminary data.</text>
</comment>
<dbReference type="Proteomes" id="UP000701801">
    <property type="component" value="Unassembled WGS sequence"/>
</dbReference>
<sequence length="217" mass="23866">MGSPSTSNPGKPSDTVPSATEKPNHKKLPRLPETHKIVKRPLLHPSISSPYSASSTAPKVIYVKANASFIATIKRVRHYLAGIENRISNSSQQKAHNNRKGNNRGHAKDKTEELRALMNENDGEFLKKVEDNVKKRGQGEEVILQATGKAISKLLSVAAWLENEANGQEFVVRIRTKSVATIDDVVVKGEEEGLGTETENRIRRTSCLEVGVRLKAV</sequence>
<dbReference type="AlphaFoldDB" id="A0A9N9Q5T8"/>
<name>A0A9N9Q5T8_9HELO</name>
<gene>
    <name evidence="5" type="ORF">HYALB_00008238</name>
</gene>
<dbReference type="GO" id="GO:0000171">
    <property type="term" value="F:ribonuclease MRP activity"/>
    <property type="evidence" value="ECO:0007669"/>
    <property type="project" value="TreeGrafter"/>
</dbReference>
<dbReference type="OrthoDB" id="5416589at2759"/>
<dbReference type="GO" id="GO:0004526">
    <property type="term" value="F:ribonuclease P activity"/>
    <property type="evidence" value="ECO:0007669"/>
    <property type="project" value="TreeGrafter"/>
</dbReference>
<evidence type="ECO:0000256" key="4">
    <source>
        <dbReference type="SAM" id="MobiDB-lite"/>
    </source>
</evidence>
<feature type="compositionally biased region" description="Low complexity" evidence="4">
    <location>
        <begin position="45"/>
        <end position="54"/>
    </location>
</feature>
<feature type="compositionally biased region" description="Polar residues" evidence="4">
    <location>
        <begin position="1"/>
        <end position="18"/>
    </location>
</feature>
<protein>
    <submittedName>
        <fullName evidence="5">Uncharacterized protein</fullName>
    </submittedName>
</protein>
<dbReference type="PANTHER" id="PTHR28256">
    <property type="entry name" value="RIBONUCLEASES P/MRP PROTEIN SUBUNIT POP7"/>
    <property type="match status" value="1"/>
</dbReference>
<evidence type="ECO:0000256" key="2">
    <source>
        <dbReference type="ARBA" id="ARBA00022694"/>
    </source>
</evidence>
<dbReference type="Pfam" id="PF12328">
    <property type="entry name" value="Rpp20"/>
    <property type="match status" value="1"/>
</dbReference>
<evidence type="ECO:0000313" key="6">
    <source>
        <dbReference type="Proteomes" id="UP000701801"/>
    </source>
</evidence>
<dbReference type="GO" id="GO:0001682">
    <property type="term" value="P:tRNA 5'-leader removal"/>
    <property type="evidence" value="ECO:0007669"/>
    <property type="project" value="InterPro"/>
</dbReference>
<evidence type="ECO:0000313" key="5">
    <source>
        <dbReference type="EMBL" id="CAG8975797.1"/>
    </source>
</evidence>
<keyword evidence="3" id="KW-0539">Nucleus</keyword>
<reference evidence="5" key="1">
    <citation type="submission" date="2021-07" db="EMBL/GenBank/DDBJ databases">
        <authorList>
            <person name="Durling M."/>
        </authorList>
    </citation>
    <scope>NUCLEOTIDE SEQUENCE</scope>
</reference>
<dbReference type="GO" id="GO:0000172">
    <property type="term" value="C:ribonuclease MRP complex"/>
    <property type="evidence" value="ECO:0007669"/>
    <property type="project" value="InterPro"/>
</dbReference>
<comment type="subcellular location">
    <subcellularLocation>
        <location evidence="1">Nucleus</location>
    </subcellularLocation>
</comment>
<evidence type="ECO:0000256" key="1">
    <source>
        <dbReference type="ARBA" id="ARBA00004123"/>
    </source>
</evidence>
<feature type="compositionally biased region" description="Basic residues" evidence="4">
    <location>
        <begin position="96"/>
        <end position="105"/>
    </location>
</feature>
<dbReference type="InterPro" id="IPR014612">
    <property type="entry name" value="Pop7/Rpp20"/>
</dbReference>
<keyword evidence="6" id="KW-1185">Reference proteome</keyword>
<dbReference type="EMBL" id="CAJVRM010000151">
    <property type="protein sequence ID" value="CAG8975797.1"/>
    <property type="molecule type" value="Genomic_DNA"/>
</dbReference>
<keyword evidence="2" id="KW-0819">tRNA processing</keyword>
<evidence type="ECO:0000256" key="3">
    <source>
        <dbReference type="ARBA" id="ARBA00023242"/>
    </source>
</evidence>
<proteinExistence type="predicted"/>
<organism evidence="5 6">
    <name type="scientific">Hymenoscyphus albidus</name>
    <dbReference type="NCBI Taxonomy" id="595503"/>
    <lineage>
        <taxon>Eukaryota</taxon>
        <taxon>Fungi</taxon>
        <taxon>Dikarya</taxon>
        <taxon>Ascomycota</taxon>
        <taxon>Pezizomycotina</taxon>
        <taxon>Leotiomycetes</taxon>
        <taxon>Helotiales</taxon>
        <taxon>Helotiaceae</taxon>
        <taxon>Hymenoscyphus</taxon>
    </lineage>
</organism>
<dbReference type="Gene3D" id="3.30.110.20">
    <property type="entry name" value="Alba-like domain"/>
    <property type="match status" value="1"/>
</dbReference>
<dbReference type="GO" id="GO:0005655">
    <property type="term" value="C:nucleolar ribonuclease P complex"/>
    <property type="evidence" value="ECO:0007669"/>
    <property type="project" value="InterPro"/>
</dbReference>
<dbReference type="GO" id="GO:0000294">
    <property type="term" value="P:nuclear-transcribed mRNA catabolic process, RNase MRP-dependent"/>
    <property type="evidence" value="ECO:0007669"/>
    <property type="project" value="TreeGrafter"/>
</dbReference>
<dbReference type="GO" id="GO:0034965">
    <property type="term" value="P:intronic box C/D snoRNA processing"/>
    <property type="evidence" value="ECO:0007669"/>
    <property type="project" value="TreeGrafter"/>
</dbReference>
<dbReference type="InterPro" id="IPR036882">
    <property type="entry name" value="Alba-like_dom_sf"/>
</dbReference>
<feature type="region of interest" description="Disordered" evidence="4">
    <location>
        <begin position="87"/>
        <end position="109"/>
    </location>
</feature>
<dbReference type="InterPro" id="IPR020241">
    <property type="entry name" value="RNase_P/MRP_Pop7_fungi"/>
</dbReference>
<dbReference type="GO" id="GO:0006364">
    <property type="term" value="P:rRNA processing"/>
    <property type="evidence" value="ECO:0007669"/>
    <property type="project" value="TreeGrafter"/>
</dbReference>
<dbReference type="PANTHER" id="PTHR28256:SF1">
    <property type="entry name" value="RIBONUCLEASES P_MRP PROTEIN SUBUNIT POP7"/>
    <property type="match status" value="1"/>
</dbReference>
<accession>A0A9N9Q5T8</accession>
<dbReference type="SUPFAM" id="SSF82704">
    <property type="entry name" value="AlbA-like"/>
    <property type="match status" value="1"/>
</dbReference>
<dbReference type="GO" id="GO:0003723">
    <property type="term" value="F:RNA binding"/>
    <property type="evidence" value="ECO:0007669"/>
    <property type="project" value="TreeGrafter"/>
</dbReference>